<dbReference type="Proteomes" id="UP000270342">
    <property type="component" value="Unassembled WGS sequence"/>
</dbReference>
<organism evidence="2 3">
    <name type="scientific">Pararobbsia silviterrae</name>
    <dbReference type="NCBI Taxonomy" id="1792498"/>
    <lineage>
        <taxon>Bacteria</taxon>
        <taxon>Pseudomonadati</taxon>
        <taxon>Pseudomonadota</taxon>
        <taxon>Betaproteobacteria</taxon>
        <taxon>Burkholderiales</taxon>
        <taxon>Burkholderiaceae</taxon>
        <taxon>Pararobbsia</taxon>
    </lineage>
</organism>
<reference evidence="2 3" key="1">
    <citation type="submission" date="2018-10" db="EMBL/GenBank/DDBJ databases">
        <title>Robbsia sp. DHC34, isolated from soil.</title>
        <authorList>
            <person name="Gao Z.-H."/>
            <person name="Qiu L.-H."/>
        </authorList>
    </citation>
    <scope>NUCLEOTIDE SEQUENCE [LARGE SCALE GENOMIC DNA]</scope>
    <source>
        <strain evidence="2 3">DHC34</strain>
    </source>
</reference>
<sequence length="72" mass="8202">MLRAFAREARAWSGSVRVPSRSKPARQGGRQGGRQSCGQRRETRSRQGFLLIDPEFDRALNIRLIEIDKSFA</sequence>
<evidence type="ECO:0000313" key="3">
    <source>
        <dbReference type="Proteomes" id="UP000270342"/>
    </source>
</evidence>
<dbReference type="EMBL" id="RBZU01000004">
    <property type="protein sequence ID" value="RKP55685.1"/>
    <property type="molecule type" value="Genomic_DNA"/>
</dbReference>
<keyword evidence="3" id="KW-1185">Reference proteome</keyword>
<evidence type="ECO:0000256" key="1">
    <source>
        <dbReference type="SAM" id="MobiDB-lite"/>
    </source>
</evidence>
<name>A0A494XYM1_9BURK</name>
<proteinExistence type="predicted"/>
<accession>A0A494XYM1</accession>
<feature type="region of interest" description="Disordered" evidence="1">
    <location>
        <begin position="15"/>
        <end position="46"/>
    </location>
</feature>
<comment type="caution">
    <text evidence="2">The sequence shown here is derived from an EMBL/GenBank/DDBJ whole genome shotgun (WGS) entry which is preliminary data.</text>
</comment>
<gene>
    <name evidence="2" type="ORF">D7S86_10675</name>
</gene>
<protein>
    <submittedName>
        <fullName evidence="2">Uncharacterized protein</fullName>
    </submittedName>
</protein>
<dbReference type="AlphaFoldDB" id="A0A494XYM1"/>
<evidence type="ECO:0000313" key="2">
    <source>
        <dbReference type="EMBL" id="RKP55685.1"/>
    </source>
</evidence>